<dbReference type="Proteomes" id="UP000593566">
    <property type="component" value="Unassembled WGS sequence"/>
</dbReference>
<feature type="region of interest" description="Disordered" evidence="1">
    <location>
        <begin position="248"/>
        <end position="267"/>
    </location>
</feature>
<name>A0A8H6CR63_9LECA</name>
<evidence type="ECO:0000313" key="5">
    <source>
        <dbReference type="Proteomes" id="UP000593566"/>
    </source>
</evidence>
<evidence type="ECO:0000313" key="4">
    <source>
        <dbReference type="EMBL" id="KAF6228068.1"/>
    </source>
</evidence>
<dbReference type="Pfam" id="PF04113">
    <property type="entry name" value="Gpi16"/>
    <property type="match status" value="1"/>
</dbReference>
<evidence type="ECO:0000256" key="2">
    <source>
        <dbReference type="SAM" id="Phobius"/>
    </source>
</evidence>
<feature type="signal peptide" evidence="3">
    <location>
        <begin position="1"/>
        <end position="19"/>
    </location>
</feature>
<dbReference type="AlphaFoldDB" id="A0A8H6CR63"/>
<evidence type="ECO:0008006" key="6">
    <source>
        <dbReference type="Google" id="ProtNLM"/>
    </source>
</evidence>
<keyword evidence="2" id="KW-0812">Transmembrane</keyword>
<feature type="chain" id="PRO_5034520112" description="GPI transamidase component GPI16" evidence="3">
    <location>
        <begin position="20"/>
        <end position="598"/>
    </location>
</feature>
<gene>
    <name evidence="4" type="ORF">HO133_007796</name>
</gene>
<organism evidence="4 5">
    <name type="scientific">Letharia lupina</name>
    <dbReference type="NCBI Taxonomy" id="560253"/>
    <lineage>
        <taxon>Eukaryota</taxon>
        <taxon>Fungi</taxon>
        <taxon>Dikarya</taxon>
        <taxon>Ascomycota</taxon>
        <taxon>Pezizomycotina</taxon>
        <taxon>Lecanoromycetes</taxon>
        <taxon>OSLEUM clade</taxon>
        <taxon>Lecanoromycetidae</taxon>
        <taxon>Lecanorales</taxon>
        <taxon>Lecanorineae</taxon>
        <taxon>Parmeliaceae</taxon>
        <taxon>Letharia</taxon>
    </lineage>
</organism>
<accession>A0A8H6CR63</accession>
<reference evidence="4 5" key="1">
    <citation type="journal article" date="2020" name="Genomics">
        <title>Complete, high-quality genomes from long-read metagenomic sequencing of two wolf lichen thalli reveals enigmatic genome architecture.</title>
        <authorList>
            <person name="McKenzie S.K."/>
            <person name="Walston R.F."/>
            <person name="Allen J.L."/>
        </authorList>
    </citation>
    <scope>NUCLEOTIDE SEQUENCE [LARGE SCALE GENOMIC DNA]</scope>
    <source>
        <strain evidence="4">WasteWater1</strain>
    </source>
</reference>
<evidence type="ECO:0000256" key="3">
    <source>
        <dbReference type="SAM" id="SignalP"/>
    </source>
</evidence>
<keyword evidence="3" id="KW-0732">Signal</keyword>
<protein>
    <recommendedName>
        <fullName evidence="6">GPI transamidase component GPI16</fullName>
    </recommendedName>
</protein>
<keyword evidence="5" id="KW-1185">Reference proteome</keyword>
<dbReference type="InterPro" id="IPR007245">
    <property type="entry name" value="PIG-T"/>
</dbReference>
<dbReference type="GO" id="GO:0016255">
    <property type="term" value="P:attachment of GPI anchor to protein"/>
    <property type="evidence" value="ECO:0007669"/>
    <property type="project" value="InterPro"/>
</dbReference>
<dbReference type="PANTHER" id="PTHR12959:SF11">
    <property type="entry name" value="GPI TRANSAMIDASE COMPONENT PIG-T"/>
    <property type="match status" value="1"/>
</dbReference>
<dbReference type="EMBL" id="JACCJB010000004">
    <property type="protein sequence ID" value="KAF6228068.1"/>
    <property type="molecule type" value="Genomic_DNA"/>
</dbReference>
<evidence type="ECO:0000256" key="1">
    <source>
        <dbReference type="SAM" id="MobiDB-lite"/>
    </source>
</evidence>
<sequence length="598" mass="66254">MKRFSCILLSLLLGLLVSADPDYKELLNLQPLNPASLLASFNFWSNASLQSYEQQHFKYIPRSLGQILQHAKTRELHLRFTTGRWDDESWGARPWGGTKEGGTGVELWAWVEADSDAGSFARWVTLNNALSGLFCASLNFIDSTRTTRPRMTFDPASSVTDASSESLFLLHGTLPREVVCTENLTPFLKLLPCKGKAGIASLLDGHKLFDASWQSMAIDVRLVCPEDRSECSIEMEQTVDMVLDVDRSKRPRDNPIPRPIPSENLQCDQSKPYAGNEACYPSDANLGQSWTVAEIFGRPIQGSCLAGDPHSQLRDSVCINIPHEREVNAYGDVVETKNAAGTSRCFAIPASKPFEIVLSHIGPQTFNDVSQPSLHASRSFTGHGQERGGVQTLLTNPSTTSSIEFVYFETLPWFMKPYLHTLSARLATSSTTSPDIIQETFYRPALDRRRGTQLELLVSVPADSTVILTYDFDKAILRYTEYPPDANRGFDVAPAVIRLLPPFGNESSNSQAPVYIRTSSLLLPLPTPDFSMPYNVIILTSTVMALAFGMIFNLLVRRFVGADEVEGWNLAALKAKARGRVTVLLDKLLGKGKEKKIQ</sequence>
<keyword evidence="2" id="KW-0472">Membrane</keyword>
<proteinExistence type="predicted"/>
<feature type="transmembrane region" description="Helical" evidence="2">
    <location>
        <begin position="534"/>
        <end position="556"/>
    </location>
</feature>
<dbReference type="PANTHER" id="PTHR12959">
    <property type="entry name" value="GPI TRANSAMIDASE COMPONENT PIG-T-RELATED"/>
    <property type="match status" value="1"/>
</dbReference>
<keyword evidence="2" id="KW-1133">Transmembrane helix</keyword>
<comment type="caution">
    <text evidence="4">The sequence shown here is derived from an EMBL/GenBank/DDBJ whole genome shotgun (WGS) entry which is preliminary data.</text>
</comment>
<dbReference type="RefSeq" id="XP_037156002.1">
    <property type="nucleotide sequence ID" value="XM_037298666.1"/>
</dbReference>
<dbReference type="GO" id="GO:0042765">
    <property type="term" value="C:GPI-anchor transamidase complex"/>
    <property type="evidence" value="ECO:0007669"/>
    <property type="project" value="InterPro"/>
</dbReference>
<dbReference type="GeneID" id="59336193"/>